<dbReference type="EMBL" id="GGEC01058136">
    <property type="protein sequence ID" value="MBX38620.1"/>
    <property type="molecule type" value="Transcribed_RNA"/>
</dbReference>
<proteinExistence type="predicted"/>
<name>A0A2P2N841_RHIMU</name>
<evidence type="ECO:0000313" key="2">
    <source>
        <dbReference type="EMBL" id="MBX38620.1"/>
    </source>
</evidence>
<accession>A0A2P2N841</accession>
<keyword evidence="1" id="KW-0812">Transmembrane</keyword>
<reference evidence="2" key="1">
    <citation type="submission" date="2018-02" db="EMBL/GenBank/DDBJ databases">
        <title>Rhizophora mucronata_Transcriptome.</title>
        <authorList>
            <person name="Meera S.P."/>
            <person name="Sreeshan A."/>
            <person name="Augustine A."/>
        </authorList>
    </citation>
    <scope>NUCLEOTIDE SEQUENCE</scope>
    <source>
        <tissue evidence="2">Leaf</tissue>
    </source>
</reference>
<evidence type="ECO:0000256" key="1">
    <source>
        <dbReference type="SAM" id="Phobius"/>
    </source>
</evidence>
<dbReference type="AlphaFoldDB" id="A0A2P2N841"/>
<protein>
    <submittedName>
        <fullName evidence="2">Uncharacterized protein</fullName>
    </submittedName>
</protein>
<sequence length="55" mass="6530">MNCLFQFAYETVYSELIVSICQNFCSLNFFFLFFDISYFSYFLRINVQSAANVLP</sequence>
<feature type="transmembrane region" description="Helical" evidence="1">
    <location>
        <begin position="12"/>
        <end position="34"/>
    </location>
</feature>
<keyword evidence="1" id="KW-1133">Transmembrane helix</keyword>
<organism evidence="2">
    <name type="scientific">Rhizophora mucronata</name>
    <name type="common">Asiatic mangrove</name>
    <dbReference type="NCBI Taxonomy" id="61149"/>
    <lineage>
        <taxon>Eukaryota</taxon>
        <taxon>Viridiplantae</taxon>
        <taxon>Streptophyta</taxon>
        <taxon>Embryophyta</taxon>
        <taxon>Tracheophyta</taxon>
        <taxon>Spermatophyta</taxon>
        <taxon>Magnoliopsida</taxon>
        <taxon>eudicotyledons</taxon>
        <taxon>Gunneridae</taxon>
        <taxon>Pentapetalae</taxon>
        <taxon>rosids</taxon>
        <taxon>fabids</taxon>
        <taxon>Malpighiales</taxon>
        <taxon>Rhizophoraceae</taxon>
        <taxon>Rhizophora</taxon>
    </lineage>
</organism>
<keyword evidence="1" id="KW-0472">Membrane</keyword>